<feature type="transmembrane region" description="Helical" evidence="6">
    <location>
        <begin position="250"/>
        <end position="272"/>
    </location>
</feature>
<dbReference type="Gene3D" id="3.30.450.20">
    <property type="entry name" value="PAS domain"/>
    <property type="match status" value="1"/>
</dbReference>
<reference evidence="8 9" key="1">
    <citation type="submission" date="2018-02" db="EMBL/GenBank/DDBJ databases">
        <title>Subsurface microbial communities from deep shales in Ohio and West Virginia, USA.</title>
        <authorList>
            <person name="Wrighton K."/>
        </authorList>
    </citation>
    <scope>NUCLEOTIDE SEQUENCE [LARGE SCALE GENOMIC DNA]</scope>
    <source>
        <strain evidence="8 9">OWC-DMM</strain>
    </source>
</reference>
<gene>
    <name evidence="8" type="ORF">B0F87_102127</name>
</gene>
<protein>
    <submittedName>
        <fullName evidence="8">Cache domain-containing protein</fullName>
    </submittedName>
</protein>
<keyword evidence="2" id="KW-1003">Cell membrane</keyword>
<keyword evidence="5 6" id="KW-0472">Membrane</keyword>
<comment type="subcellular location">
    <subcellularLocation>
        <location evidence="1">Cell membrane</location>
        <topology evidence="1">Multi-pass membrane protein</topology>
    </subcellularLocation>
</comment>
<evidence type="ECO:0000256" key="6">
    <source>
        <dbReference type="SAM" id="Phobius"/>
    </source>
</evidence>
<evidence type="ECO:0000256" key="3">
    <source>
        <dbReference type="ARBA" id="ARBA00022692"/>
    </source>
</evidence>
<dbReference type="CDD" id="cd18773">
    <property type="entry name" value="PDC1_HK_sensor"/>
    <property type="match status" value="1"/>
</dbReference>
<dbReference type="Pfam" id="PF02743">
    <property type="entry name" value="dCache_1"/>
    <property type="match status" value="1"/>
</dbReference>
<dbReference type="PROSITE" id="PS51257">
    <property type="entry name" value="PROKAR_LIPOPROTEIN"/>
    <property type="match status" value="1"/>
</dbReference>
<dbReference type="EMBL" id="PTIZ01000002">
    <property type="protein sequence ID" value="PPK77021.1"/>
    <property type="molecule type" value="Genomic_DNA"/>
</dbReference>
<accession>A0A2S6HI23</accession>
<evidence type="ECO:0000256" key="4">
    <source>
        <dbReference type="ARBA" id="ARBA00022989"/>
    </source>
</evidence>
<evidence type="ECO:0000313" key="9">
    <source>
        <dbReference type="Proteomes" id="UP000240010"/>
    </source>
</evidence>
<dbReference type="RefSeq" id="WP_027147943.1">
    <property type="nucleotide sequence ID" value="NZ_PTIZ01000002.1"/>
</dbReference>
<organism evidence="8 9">
    <name type="scientific">Methylobacter tundripaludum</name>
    <dbReference type="NCBI Taxonomy" id="173365"/>
    <lineage>
        <taxon>Bacteria</taxon>
        <taxon>Pseudomonadati</taxon>
        <taxon>Pseudomonadota</taxon>
        <taxon>Gammaproteobacteria</taxon>
        <taxon>Methylococcales</taxon>
        <taxon>Methylococcaceae</taxon>
        <taxon>Methylobacter</taxon>
    </lineage>
</organism>
<evidence type="ECO:0000313" key="8">
    <source>
        <dbReference type="EMBL" id="PPK77021.1"/>
    </source>
</evidence>
<dbReference type="SUPFAM" id="SSF103190">
    <property type="entry name" value="Sensory domain-like"/>
    <property type="match status" value="1"/>
</dbReference>
<feature type="domain" description="Cache" evidence="7">
    <location>
        <begin position="41"/>
        <end position="153"/>
    </location>
</feature>
<comment type="caution">
    <text evidence="8">The sequence shown here is derived from an EMBL/GenBank/DDBJ whole genome shotgun (WGS) entry which is preliminary data.</text>
</comment>
<name>A0A2S6HI23_9GAMM</name>
<proteinExistence type="predicted"/>
<evidence type="ECO:0000256" key="2">
    <source>
        <dbReference type="ARBA" id="ARBA00022475"/>
    </source>
</evidence>
<keyword evidence="4 6" id="KW-1133">Transmembrane helix</keyword>
<sequence>MSKMSHINVIEKYEEHRVAIHNLLSSILSCFADDKMFEKSDEELTEFLNSLCSYYPFVSLLYLLDAKGKQICMNVPGSQFKHHPKIGLDADRSNRPYYLAAMKTDGVAVTEPYLSSVRRELCLSASMKVNNDDSTIKGVVVLDIDLSSMLAILTGDSRRIHFEPYFKAMYTLIVLGLFTVALMLLYAAGVECLDVIYAMMTPEKRLEMPLGVVIYLTLSLAIFDLGKTTLEEEVLLYKDVLRHSSTRRTITRFIAVIIIAVSIESLLMIFKFALKGDGEHIIEAVWIIIAVASLLVSLGIYVYLGSKAEGMLLNNRDKQKAG</sequence>
<evidence type="ECO:0000259" key="7">
    <source>
        <dbReference type="Pfam" id="PF02743"/>
    </source>
</evidence>
<evidence type="ECO:0000256" key="1">
    <source>
        <dbReference type="ARBA" id="ARBA00004651"/>
    </source>
</evidence>
<dbReference type="Proteomes" id="UP000240010">
    <property type="component" value="Unassembled WGS sequence"/>
</dbReference>
<feature type="transmembrane region" description="Helical" evidence="6">
    <location>
        <begin position="168"/>
        <end position="188"/>
    </location>
</feature>
<dbReference type="GO" id="GO:0005886">
    <property type="term" value="C:plasma membrane"/>
    <property type="evidence" value="ECO:0007669"/>
    <property type="project" value="UniProtKB-SubCell"/>
</dbReference>
<dbReference type="InterPro" id="IPR033479">
    <property type="entry name" value="dCache_1"/>
</dbReference>
<dbReference type="AlphaFoldDB" id="A0A2S6HI23"/>
<feature type="transmembrane region" description="Helical" evidence="6">
    <location>
        <begin position="284"/>
        <end position="304"/>
    </location>
</feature>
<dbReference type="InterPro" id="IPR029151">
    <property type="entry name" value="Sensor-like_sf"/>
</dbReference>
<evidence type="ECO:0000256" key="5">
    <source>
        <dbReference type="ARBA" id="ARBA00023136"/>
    </source>
</evidence>
<keyword evidence="3 6" id="KW-0812">Transmembrane</keyword>